<gene>
    <name evidence="1" type="ORF">GCM10007096_29920</name>
</gene>
<organism evidence="1 2">
    <name type="scientific">Pullulanibacillus pueri</name>
    <dbReference type="NCBI Taxonomy" id="1437324"/>
    <lineage>
        <taxon>Bacteria</taxon>
        <taxon>Bacillati</taxon>
        <taxon>Bacillota</taxon>
        <taxon>Bacilli</taxon>
        <taxon>Bacillales</taxon>
        <taxon>Sporolactobacillaceae</taxon>
        <taxon>Pullulanibacillus</taxon>
    </lineage>
</organism>
<accession>A0A8J2ZXY0</accession>
<dbReference type="AlphaFoldDB" id="A0A8J2ZXY0"/>
<proteinExistence type="predicted"/>
<dbReference type="EMBL" id="BMFV01000025">
    <property type="protein sequence ID" value="GGH85165.1"/>
    <property type="molecule type" value="Genomic_DNA"/>
</dbReference>
<dbReference type="RefSeq" id="WP_188498192.1">
    <property type="nucleotide sequence ID" value="NZ_BMFV01000025.1"/>
</dbReference>
<comment type="caution">
    <text evidence="1">The sequence shown here is derived from an EMBL/GenBank/DDBJ whole genome shotgun (WGS) entry which is preliminary data.</text>
</comment>
<reference evidence="1" key="2">
    <citation type="submission" date="2020-09" db="EMBL/GenBank/DDBJ databases">
        <authorList>
            <person name="Sun Q."/>
            <person name="Zhou Y."/>
        </authorList>
    </citation>
    <scope>NUCLEOTIDE SEQUENCE</scope>
    <source>
        <strain evidence="1">CGMCC 1.12777</strain>
    </source>
</reference>
<evidence type="ECO:0000313" key="1">
    <source>
        <dbReference type="EMBL" id="GGH85165.1"/>
    </source>
</evidence>
<dbReference type="Proteomes" id="UP000656813">
    <property type="component" value="Unassembled WGS sequence"/>
</dbReference>
<reference evidence="1" key="1">
    <citation type="journal article" date="2014" name="Int. J. Syst. Evol. Microbiol.">
        <title>Complete genome sequence of Corynebacterium casei LMG S-19264T (=DSM 44701T), isolated from a smear-ripened cheese.</title>
        <authorList>
            <consortium name="US DOE Joint Genome Institute (JGI-PGF)"/>
            <person name="Walter F."/>
            <person name="Albersmeier A."/>
            <person name="Kalinowski J."/>
            <person name="Ruckert C."/>
        </authorList>
    </citation>
    <scope>NUCLEOTIDE SEQUENCE</scope>
    <source>
        <strain evidence="1">CGMCC 1.12777</strain>
    </source>
</reference>
<name>A0A8J2ZXY0_9BACL</name>
<evidence type="ECO:0000313" key="2">
    <source>
        <dbReference type="Proteomes" id="UP000656813"/>
    </source>
</evidence>
<keyword evidence="2" id="KW-1185">Reference proteome</keyword>
<sequence>MSDYDEVKKDMATKLKNEDVSVINYTISESMARKILMTPPAILSRSEARHDKDTVEHAAFILDSRQ</sequence>
<protein>
    <submittedName>
        <fullName evidence="1">Uncharacterized protein</fullName>
    </submittedName>
</protein>